<evidence type="ECO:0000256" key="2">
    <source>
        <dbReference type="SAM" id="Phobius"/>
    </source>
</evidence>
<dbReference type="InterPro" id="IPR025275">
    <property type="entry name" value="DUF4015"/>
</dbReference>
<proteinExistence type="predicted"/>
<evidence type="ECO:0000259" key="3">
    <source>
        <dbReference type="Pfam" id="PF13200"/>
    </source>
</evidence>
<feature type="transmembrane region" description="Helical" evidence="2">
    <location>
        <begin position="29"/>
        <end position="47"/>
    </location>
</feature>
<dbReference type="Pfam" id="PF13200">
    <property type="entry name" value="DUF4015"/>
    <property type="match status" value="1"/>
</dbReference>
<sequence length="420" mass="46308">MAKPQKIKRHQKINWSGRGRNRRATLPETALVVVLLAVVAGLGWLLYTPVYNFIMGLTLEPSQQPTQSQSAPETPEPLPQESQPEEGSSSQPEENHPPVTVLGEIRGVYMPAAYQQSDLLADRFLDSLQGSDINAVLVDLKDANGVVHYQSSLEQVAANGAQSEQAVDAAWLVKKLKDRGYTPIGRVSAFQDKTAPRSMADSAVKYQGTQTNWIDNSLQNGGKPWLNPYSLDAQNYISDIAYEAAEKGFEIIILDSVQFPTGYSLELATYGDTGGRSRQEVLTQFADRVSERLAGRDCRVLVQVFSGTMLTGDAYGEDPAALIRDRGVIDLSPAMLGAWFQLGEERIENPVQKPYEIVNFLLEHIGPQAGTIAILQDYTASWLAGEPYGRAQVEEQLRALRDNGLNSYILYDPEGTYDLK</sequence>
<dbReference type="Gene3D" id="3.20.20.80">
    <property type="entry name" value="Glycosidases"/>
    <property type="match status" value="1"/>
</dbReference>
<reference evidence="4" key="1">
    <citation type="submission" date="2019-11" db="EMBL/GenBank/DDBJ databases">
        <authorList>
            <person name="Feng L."/>
        </authorList>
    </citation>
    <scope>NUCLEOTIDE SEQUENCE</scope>
    <source>
        <strain evidence="4">AundefinedLFYP135</strain>
    </source>
</reference>
<gene>
    <name evidence="4" type="ORF">AULFYP135_00038</name>
</gene>
<keyword evidence="2" id="KW-1133">Transmembrane helix</keyword>
<accession>A0A6N2QVM6</accession>
<feature type="compositionally biased region" description="Low complexity" evidence="1">
    <location>
        <begin position="63"/>
        <end position="92"/>
    </location>
</feature>
<evidence type="ECO:0000256" key="1">
    <source>
        <dbReference type="SAM" id="MobiDB-lite"/>
    </source>
</evidence>
<organism evidence="4">
    <name type="scientific">uncultured Anaerotruncus sp</name>
    <dbReference type="NCBI Taxonomy" id="905011"/>
    <lineage>
        <taxon>Bacteria</taxon>
        <taxon>Bacillati</taxon>
        <taxon>Bacillota</taxon>
        <taxon>Clostridia</taxon>
        <taxon>Eubacteriales</taxon>
        <taxon>Oscillospiraceae</taxon>
        <taxon>Anaerotruncus</taxon>
        <taxon>environmental samples</taxon>
    </lineage>
</organism>
<feature type="region of interest" description="Disordered" evidence="1">
    <location>
        <begin position="63"/>
        <end position="98"/>
    </location>
</feature>
<dbReference type="EMBL" id="CACRSL010000003">
    <property type="protein sequence ID" value="VYS72546.1"/>
    <property type="molecule type" value="Genomic_DNA"/>
</dbReference>
<dbReference type="AlphaFoldDB" id="A0A6N2QVM6"/>
<protein>
    <recommendedName>
        <fullName evidence="3">DUF4015 domain-containing protein</fullName>
    </recommendedName>
</protein>
<feature type="domain" description="DUF4015" evidence="3">
    <location>
        <begin position="107"/>
        <end position="417"/>
    </location>
</feature>
<keyword evidence="2" id="KW-0472">Membrane</keyword>
<evidence type="ECO:0000313" key="4">
    <source>
        <dbReference type="EMBL" id="VYS72546.1"/>
    </source>
</evidence>
<keyword evidence="2" id="KW-0812">Transmembrane</keyword>
<name>A0A6N2QVM6_9FIRM</name>